<gene>
    <name evidence="2" type="ORF">CFSAN001627_15533</name>
</gene>
<evidence type="ECO:0000256" key="1">
    <source>
        <dbReference type="SAM" id="Phobius"/>
    </source>
</evidence>
<evidence type="ECO:0008006" key="4">
    <source>
        <dbReference type="Google" id="ProtNLM"/>
    </source>
</evidence>
<protein>
    <recommendedName>
        <fullName evidence="4">ABC transporter permease</fullName>
    </recommendedName>
</protein>
<name>M1ZW24_CLOBO</name>
<keyword evidence="1" id="KW-0472">Membrane</keyword>
<reference evidence="2 3" key="1">
    <citation type="submission" date="2012-10" db="EMBL/GenBank/DDBJ databases">
        <authorList>
            <person name="Strain E.A."/>
            <person name="Brown E."/>
            <person name="Allard M.W."/>
            <person name="Gonzalez-Escalona N."/>
            <person name="Timme R."/>
        </authorList>
    </citation>
    <scope>NUCLEOTIDE SEQUENCE [LARGE SCALE GENOMIC DNA]</scope>
    <source>
        <strain evidence="2 3">CFSAN001627</strain>
    </source>
</reference>
<evidence type="ECO:0000313" key="3">
    <source>
        <dbReference type="Proteomes" id="UP000011944"/>
    </source>
</evidence>
<dbReference type="EMBL" id="AMXI01000945">
    <property type="protein sequence ID" value="EKN41068.1"/>
    <property type="molecule type" value="Genomic_DNA"/>
</dbReference>
<proteinExistence type="predicted"/>
<dbReference type="Proteomes" id="UP000011944">
    <property type="component" value="Unassembled WGS sequence"/>
</dbReference>
<accession>M1ZW24</accession>
<feature type="transmembrane region" description="Helical" evidence="1">
    <location>
        <begin position="20"/>
        <end position="38"/>
    </location>
</feature>
<keyword evidence="1" id="KW-1133">Transmembrane helix</keyword>
<evidence type="ECO:0000313" key="2">
    <source>
        <dbReference type="EMBL" id="EKN41068.1"/>
    </source>
</evidence>
<dbReference type="AlphaFoldDB" id="M1ZW24"/>
<organism evidence="2 3">
    <name type="scientific">Clostridium botulinum CFSAN001627</name>
    <dbReference type="NCBI Taxonomy" id="1232189"/>
    <lineage>
        <taxon>Bacteria</taxon>
        <taxon>Bacillati</taxon>
        <taxon>Bacillota</taxon>
        <taxon>Clostridia</taxon>
        <taxon>Eubacteriales</taxon>
        <taxon>Clostridiaceae</taxon>
        <taxon>Clostridium</taxon>
    </lineage>
</organism>
<reference evidence="2 3" key="2">
    <citation type="submission" date="2013-03" db="EMBL/GenBank/DDBJ databases">
        <title>Diversity in Clostridium botulinum.</title>
        <authorList>
            <person name="Timme R.E."/>
            <person name="Allard M."/>
            <person name="Luo Y."/>
            <person name="Strain E."/>
            <person name="Gonzalez-Escalona N."/>
            <person name="Brown E."/>
        </authorList>
    </citation>
    <scope>NUCLEOTIDE SEQUENCE [LARGE SCALE GENOMIC DNA]</scope>
    <source>
        <strain evidence="2 3">CFSAN001627</strain>
    </source>
</reference>
<sequence>MNFFSYLRVEFNRIFHSKIVYLIMILTMLCPMAGYKLYNSGIDGTLSGKFIGNPSIAG</sequence>
<keyword evidence="1" id="KW-0812">Transmembrane</keyword>
<feature type="non-terminal residue" evidence="2">
    <location>
        <position position="58"/>
    </location>
</feature>
<comment type="caution">
    <text evidence="2">The sequence shown here is derived from an EMBL/GenBank/DDBJ whole genome shotgun (WGS) entry which is preliminary data.</text>
</comment>